<dbReference type="Gene3D" id="3.30.1330.70">
    <property type="entry name" value="Holliday junction resolvase RusA"/>
    <property type="match status" value="1"/>
</dbReference>
<dbReference type="SUPFAM" id="SSF103084">
    <property type="entry name" value="Holliday junction resolvase RusA"/>
    <property type="match status" value="1"/>
</dbReference>
<gene>
    <name evidence="1" type="ORF">UFOVP776_31</name>
</gene>
<evidence type="ECO:0000313" key="1">
    <source>
        <dbReference type="EMBL" id="CAB4161761.1"/>
    </source>
</evidence>
<accession>A0A6J5NWV5</accession>
<dbReference type="Pfam" id="PF05866">
    <property type="entry name" value="RusA"/>
    <property type="match status" value="1"/>
</dbReference>
<dbReference type="GO" id="GO:0006310">
    <property type="term" value="P:DNA recombination"/>
    <property type="evidence" value="ECO:0007669"/>
    <property type="project" value="InterPro"/>
</dbReference>
<name>A0A6J5NWV5_9CAUD</name>
<protein>
    <submittedName>
        <fullName evidence="1">Rus Holliday junction resolvase</fullName>
    </submittedName>
</protein>
<proteinExistence type="predicted"/>
<organism evidence="1">
    <name type="scientific">uncultured Caudovirales phage</name>
    <dbReference type="NCBI Taxonomy" id="2100421"/>
    <lineage>
        <taxon>Viruses</taxon>
        <taxon>Duplodnaviria</taxon>
        <taxon>Heunggongvirae</taxon>
        <taxon>Uroviricota</taxon>
        <taxon>Caudoviricetes</taxon>
        <taxon>Peduoviridae</taxon>
        <taxon>Maltschvirus</taxon>
        <taxon>Maltschvirus maltsch</taxon>
    </lineage>
</organism>
<dbReference type="GO" id="GO:0006281">
    <property type="term" value="P:DNA repair"/>
    <property type="evidence" value="ECO:0007669"/>
    <property type="project" value="InterPro"/>
</dbReference>
<sequence length="139" mass="15324">MSIVFNVPLEPKGKGRPRFSRQGKFTKVYTDQATLDYESAIQLYASKAMGSQKPLEAPVSVYLYIRVPIPQSYSKNRTVACLSGSERPAKKPDIDNIAKAFLDAMNGTVYLDDTQVVELNIKKVYSAAAGVDVAIMEVE</sequence>
<dbReference type="InterPro" id="IPR008822">
    <property type="entry name" value="Endonuclease_RusA-like"/>
</dbReference>
<reference evidence="1" key="1">
    <citation type="submission" date="2020-04" db="EMBL/GenBank/DDBJ databases">
        <authorList>
            <person name="Chiriac C."/>
            <person name="Salcher M."/>
            <person name="Ghai R."/>
            <person name="Kavagutti S V."/>
        </authorList>
    </citation>
    <scope>NUCLEOTIDE SEQUENCE</scope>
</reference>
<dbReference type="GO" id="GO:0000287">
    <property type="term" value="F:magnesium ion binding"/>
    <property type="evidence" value="ECO:0007669"/>
    <property type="project" value="InterPro"/>
</dbReference>
<dbReference type="InterPro" id="IPR036614">
    <property type="entry name" value="RusA-like_sf"/>
</dbReference>
<dbReference type="EMBL" id="LR796724">
    <property type="protein sequence ID" value="CAB4161761.1"/>
    <property type="molecule type" value="Genomic_DNA"/>
</dbReference>